<dbReference type="AlphaFoldDB" id="A0A6J3JR92"/>
<dbReference type="GO" id="GO:0046872">
    <property type="term" value="F:metal ion binding"/>
    <property type="evidence" value="ECO:0007669"/>
    <property type="project" value="UniProtKB-KW"/>
</dbReference>
<dbReference type="Pfam" id="PF17956">
    <property type="entry name" value="NAPRTase_C"/>
    <property type="match status" value="1"/>
</dbReference>
<dbReference type="UniPathway" id="UPA00253">
    <property type="reaction ID" value="UER00457"/>
</dbReference>
<comment type="PTM">
    <text evidence="16">Transiently phosphorylated on a His residue during the reaction cycle. Phosphorylation strongly increases the affinity for substrates and increases the rate of nicotinate D-ribonucleotide production. Dephosphorylation regenerates the low-affinity form of the enzyme, leading to product release.</text>
</comment>
<dbReference type="GO" id="GO:0004516">
    <property type="term" value="F:nicotinate phosphoribosyltransferase activity"/>
    <property type="evidence" value="ECO:0007669"/>
    <property type="project" value="UniProtKB-UniRule"/>
</dbReference>
<evidence type="ECO:0000256" key="8">
    <source>
        <dbReference type="ARBA" id="ARBA00022598"/>
    </source>
</evidence>
<evidence type="ECO:0000256" key="4">
    <source>
        <dbReference type="ARBA" id="ARBA00010897"/>
    </source>
</evidence>
<evidence type="ECO:0000256" key="3">
    <source>
        <dbReference type="ARBA" id="ARBA00004952"/>
    </source>
</evidence>
<dbReference type="EC" id="6.3.4.21" evidence="5 16"/>
<dbReference type="InterPro" id="IPR040727">
    <property type="entry name" value="NAPRTase_N"/>
</dbReference>
<dbReference type="RefSeq" id="XP_033343308.1">
    <property type="nucleotide sequence ID" value="XM_033487417.1"/>
</dbReference>
<dbReference type="InterPro" id="IPR041619">
    <property type="entry name" value="NAPRTase_C"/>
</dbReference>
<dbReference type="SUPFAM" id="SSF51690">
    <property type="entry name" value="Nicotinate/Quinolinate PRTase C-terminal domain-like"/>
    <property type="match status" value="1"/>
</dbReference>
<dbReference type="PIRSF" id="PIRSF000484">
    <property type="entry name" value="NAPRT"/>
    <property type="match status" value="1"/>
</dbReference>
<evidence type="ECO:0000256" key="9">
    <source>
        <dbReference type="ARBA" id="ARBA00022642"/>
    </source>
</evidence>
<dbReference type="InterPro" id="IPR007229">
    <property type="entry name" value="Nic_PRibTrfase-Fam"/>
</dbReference>
<evidence type="ECO:0000259" key="19">
    <source>
        <dbReference type="Pfam" id="PF17956"/>
    </source>
</evidence>
<comment type="similarity">
    <text evidence="4 16">Belongs to the NAPRTase family.</text>
</comment>
<evidence type="ECO:0000256" key="7">
    <source>
        <dbReference type="ARBA" id="ARBA00022553"/>
    </source>
</evidence>
<dbReference type="FunFam" id="3.20.140.10:FF:000004">
    <property type="entry name" value="Nicotinate phosphoribosyltransferase"/>
    <property type="match status" value="1"/>
</dbReference>
<comment type="pathway">
    <text evidence="3 16">Cofactor biosynthesis; NAD(+) biosynthesis; nicotinate D-ribonucleotide from nicotinate: step 1/1.</text>
</comment>
<dbReference type="InterPro" id="IPR036068">
    <property type="entry name" value="Nicotinate_pribotase-like_C"/>
</dbReference>
<dbReference type="Pfam" id="PF17767">
    <property type="entry name" value="NAPRTase_N"/>
    <property type="match status" value="1"/>
</dbReference>
<gene>
    <name evidence="21" type="primary">LOC117230233</name>
</gene>
<comment type="function">
    <text evidence="14">Catalyzes the first step in the biosynthesis of NAD from nicotinic acid, the ATP-dependent synthesis of beta-nicotinate D-ribonucleotide from nicotinate and 5-phospho-D-ribose 1-phosphate. Helps prevent cellular oxidative stress via its role in NAD biosynthesis.</text>
</comment>
<evidence type="ECO:0000256" key="12">
    <source>
        <dbReference type="ARBA" id="ARBA00022842"/>
    </source>
</evidence>
<evidence type="ECO:0000256" key="16">
    <source>
        <dbReference type="RuleBase" id="RU365100"/>
    </source>
</evidence>
<dbReference type="CTD" id="93100"/>
<keyword evidence="8 16" id="KW-0436">Ligase</keyword>
<dbReference type="NCBIfam" id="TIGR01513">
    <property type="entry name" value="NAPRTase_put"/>
    <property type="match status" value="1"/>
</dbReference>
<dbReference type="Gene3D" id="3.20.20.70">
    <property type="entry name" value="Aldolase class I"/>
    <property type="match status" value="2"/>
</dbReference>
<dbReference type="Proteomes" id="UP000504631">
    <property type="component" value="Unplaced"/>
</dbReference>
<reference evidence="21" key="1">
    <citation type="submission" date="2025-08" db="UniProtKB">
        <authorList>
            <consortium name="RefSeq"/>
        </authorList>
    </citation>
    <scope>IDENTIFICATION</scope>
    <source>
        <tissue evidence="21">Muscle</tissue>
    </source>
</reference>
<dbReference type="GeneID" id="117230233"/>
<keyword evidence="20" id="KW-1185">Reference proteome</keyword>
<comment type="cofactor">
    <cofactor evidence="2">
        <name>Mg(2+)</name>
        <dbReference type="ChEBI" id="CHEBI:18420"/>
    </cofactor>
</comment>
<evidence type="ECO:0000259" key="18">
    <source>
        <dbReference type="Pfam" id="PF17767"/>
    </source>
</evidence>
<evidence type="ECO:0000256" key="6">
    <source>
        <dbReference type="ARBA" id="ARBA00021569"/>
    </source>
</evidence>
<comment type="catalytic activity">
    <reaction evidence="15 16">
        <text>5-phospho-alpha-D-ribose 1-diphosphate + nicotinate + ATP + H2O = nicotinate beta-D-ribonucleotide + ADP + phosphate + diphosphate</text>
        <dbReference type="Rhea" id="RHEA:36163"/>
        <dbReference type="ChEBI" id="CHEBI:15377"/>
        <dbReference type="ChEBI" id="CHEBI:30616"/>
        <dbReference type="ChEBI" id="CHEBI:32544"/>
        <dbReference type="ChEBI" id="CHEBI:33019"/>
        <dbReference type="ChEBI" id="CHEBI:43474"/>
        <dbReference type="ChEBI" id="CHEBI:57502"/>
        <dbReference type="ChEBI" id="CHEBI:58017"/>
        <dbReference type="ChEBI" id="CHEBI:456216"/>
        <dbReference type="EC" id="6.3.4.21"/>
    </reaction>
</comment>
<dbReference type="PANTHER" id="PTHR11098:SF1">
    <property type="entry name" value="NICOTINATE PHOSPHORIBOSYLTRANSFERASE"/>
    <property type="match status" value="1"/>
</dbReference>
<feature type="domain" description="Nicotinate phosphoribosyltransferase C-terminal" evidence="19">
    <location>
        <begin position="424"/>
        <end position="533"/>
    </location>
</feature>
<evidence type="ECO:0000259" key="17">
    <source>
        <dbReference type="Pfam" id="PF04095"/>
    </source>
</evidence>
<feature type="domain" description="Nicotinate/nicotinamide phosphoribosyltransferase" evidence="17">
    <location>
        <begin position="170"/>
        <end position="420"/>
    </location>
</feature>
<evidence type="ECO:0000256" key="11">
    <source>
        <dbReference type="ARBA" id="ARBA00022723"/>
    </source>
</evidence>
<evidence type="ECO:0000256" key="2">
    <source>
        <dbReference type="ARBA" id="ARBA00001946"/>
    </source>
</evidence>
<dbReference type="GO" id="GO:0034355">
    <property type="term" value="P:NAD+ biosynthetic process via the salvage pathway"/>
    <property type="evidence" value="ECO:0007669"/>
    <property type="project" value="TreeGrafter"/>
</dbReference>
<dbReference type="GO" id="GO:0016757">
    <property type="term" value="F:glycosyltransferase activity"/>
    <property type="evidence" value="ECO:0007669"/>
    <property type="project" value="UniProtKB-KW"/>
</dbReference>
<dbReference type="InterPro" id="IPR041525">
    <property type="entry name" value="N/Namide_PRibTrfase"/>
</dbReference>
<sequence>MSDNENKSWCHSRQNCVVQPLLTDLYQITMAYAYWKSQKMNDHAVFDLYFRKNPFQGEFTIFAGLEECMKFLEKFRYSSSDIKYLKSTMPSSVDQKFFEYLKDLTPKDVTIYAMEEGSVVFPRIPLLRVEGPLIMVQLLETTLLTLVNYASLMATNAARYRMVAGKNITLLEFGLRRAQGPDGGLSASKYSYIGGFDGTSNVLAGKLYNIPVSGTHAHSYITSFTGIDDLQEKTLAHKGTGQVYDLLELAYKHRNSIAADVGTLVSEASSGELAALISYAIAYPQRFVALVDTYDVKRSGLLNFCAVALALNDLGYKAVGIRIDSGDLAYLSNTARNIFERIAIKYNIPWFAKLTICASNDINEETILSLNEQNHKIDCFGIGTHLVTCQRQPALGCVYKMVEINGQPRIKLSQEVGKVTIPGKKDAFRLYGADGYALIDLLQRSTEEVPQVKHKVLCRHPFQESKRAYVIPSRVESLHKVYWKNGKLCQPLPTLQEIRNRVQESLKTLRNDHKRNLNPTPYKVAVSDDLYNFIHDLWLQNAPIGELS</sequence>
<dbReference type="SUPFAM" id="SSF54675">
    <property type="entry name" value="Nicotinate/Quinolinate PRTase N-terminal domain-like"/>
    <property type="match status" value="1"/>
</dbReference>
<evidence type="ECO:0000313" key="21">
    <source>
        <dbReference type="RefSeq" id="XP_033343308.1"/>
    </source>
</evidence>
<dbReference type="Pfam" id="PF04095">
    <property type="entry name" value="NAPRTase"/>
    <property type="match status" value="1"/>
</dbReference>
<evidence type="ECO:0000256" key="1">
    <source>
        <dbReference type="ARBA" id="ARBA00001936"/>
    </source>
</evidence>
<evidence type="ECO:0000256" key="14">
    <source>
        <dbReference type="ARBA" id="ARBA00023426"/>
    </source>
</evidence>
<organism evidence="20 21">
    <name type="scientific">Bombus vosnesenskii</name>
    <dbReference type="NCBI Taxonomy" id="207650"/>
    <lineage>
        <taxon>Eukaryota</taxon>
        <taxon>Metazoa</taxon>
        <taxon>Ecdysozoa</taxon>
        <taxon>Arthropoda</taxon>
        <taxon>Hexapoda</taxon>
        <taxon>Insecta</taxon>
        <taxon>Pterygota</taxon>
        <taxon>Neoptera</taxon>
        <taxon>Endopterygota</taxon>
        <taxon>Hymenoptera</taxon>
        <taxon>Apocrita</taxon>
        <taxon>Aculeata</taxon>
        <taxon>Apoidea</taxon>
        <taxon>Anthophila</taxon>
        <taxon>Apidae</taxon>
        <taxon>Bombus</taxon>
        <taxon>Pyrobombus</taxon>
    </lineage>
</organism>
<evidence type="ECO:0000256" key="5">
    <source>
        <dbReference type="ARBA" id="ARBA00013236"/>
    </source>
</evidence>
<keyword evidence="7" id="KW-0597">Phosphoprotein</keyword>
<proteinExistence type="inferred from homology"/>
<dbReference type="InterPro" id="IPR006405">
    <property type="entry name" value="Nic_PRibTrfase_pncB"/>
</dbReference>
<dbReference type="PANTHER" id="PTHR11098">
    <property type="entry name" value="NICOTINATE PHOSPHORIBOSYLTRANSFERASE"/>
    <property type="match status" value="1"/>
</dbReference>
<dbReference type="InterPro" id="IPR013785">
    <property type="entry name" value="Aldolase_TIM"/>
</dbReference>
<keyword evidence="12" id="KW-0460">Magnesium</keyword>
<keyword evidence="9 16" id="KW-0662">Pyridine nucleotide biosynthesis</keyword>
<feature type="domain" description="Nicotinate phosphoribosyltransferase N-terminal" evidence="18">
    <location>
        <begin position="21"/>
        <end position="148"/>
    </location>
</feature>
<keyword evidence="10 16" id="KW-0808">Transferase</keyword>
<dbReference type="CDD" id="cd01570">
    <property type="entry name" value="NAPRTase_A"/>
    <property type="match status" value="1"/>
</dbReference>
<keyword evidence="21" id="KW-0328">Glycosyltransferase</keyword>
<accession>A0A6J3JR92</accession>
<evidence type="ECO:0000256" key="15">
    <source>
        <dbReference type="ARBA" id="ARBA00048668"/>
    </source>
</evidence>
<keyword evidence="11" id="KW-0479">Metal-binding</keyword>
<dbReference type="Gene3D" id="3.20.140.10">
    <property type="entry name" value="nicotinate phosphoribosyltransferase"/>
    <property type="match status" value="2"/>
</dbReference>
<keyword evidence="13" id="KW-0464">Manganese</keyword>
<name>A0A6J3JR92_9HYME</name>
<evidence type="ECO:0000313" key="20">
    <source>
        <dbReference type="Proteomes" id="UP000504631"/>
    </source>
</evidence>
<evidence type="ECO:0000256" key="13">
    <source>
        <dbReference type="ARBA" id="ARBA00023211"/>
    </source>
</evidence>
<protein>
    <recommendedName>
        <fullName evidence="6 16">Nicotinate phosphoribosyltransferase</fullName>
        <ecNumber evidence="5 16">6.3.4.21</ecNumber>
    </recommendedName>
</protein>
<dbReference type="FunFam" id="3.20.20.70:FF:000173">
    <property type="entry name" value="Nicotinate phosphoribosyltransferase"/>
    <property type="match status" value="1"/>
</dbReference>
<dbReference type="FunFam" id="3.20.140.10:FF:000002">
    <property type="entry name" value="Nicotinate phosphoribosyltransferase"/>
    <property type="match status" value="1"/>
</dbReference>
<evidence type="ECO:0000256" key="10">
    <source>
        <dbReference type="ARBA" id="ARBA00022679"/>
    </source>
</evidence>
<comment type="cofactor">
    <cofactor evidence="1">
        <name>Mn(2+)</name>
        <dbReference type="ChEBI" id="CHEBI:29035"/>
    </cofactor>
</comment>
<dbReference type="GO" id="GO:0005829">
    <property type="term" value="C:cytosol"/>
    <property type="evidence" value="ECO:0007669"/>
    <property type="project" value="TreeGrafter"/>
</dbReference>
<dbReference type="FunFam" id="3.20.20.70:FF:000155">
    <property type="entry name" value="Nicotinate phosphoribosyltransferase"/>
    <property type="match status" value="1"/>
</dbReference>